<comment type="caution">
    <text evidence="2">The sequence shown here is derived from an EMBL/GenBank/DDBJ whole genome shotgun (WGS) entry which is preliminary data.</text>
</comment>
<feature type="domain" description="Glycosyltransferase subfamily 4-like N-terminal" evidence="1">
    <location>
        <begin position="12"/>
        <end position="163"/>
    </location>
</feature>
<keyword evidence="3" id="KW-1185">Reference proteome</keyword>
<keyword evidence="2" id="KW-0328">Glycosyltransferase</keyword>
<evidence type="ECO:0000259" key="1">
    <source>
        <dbReference type="Pfam" id="PF13439"/>
    </source>
</evidence>
<organism evidence="2 3">
    <name type="scientific">Autumnicola musiva</name>
    <dbReference type="NCBI Taxonomy" id="3075589"/>
    <lineage>
        <taxon>Bacteria</taxon>
        <taxon>Pseudomonadati</taxon>
        <taxon>Bacteroidota</taxon>
        <taxon>Flavobacteriia</taxon>
        <taxon>Flavobacteriales</taxon>
        <taxon>Flavobacteriaceae</taxon>
        <taxon>Autumnicola</taxon>
    </lineage>
</organism>
<evidence type="ECO:0000313" key="2">
    <source>
        <dbReference type="EMBL" id="MDT0675980.1"/>
    </source>
</evidence>
<dbReference type="SUPFAM" id="SSF53756">
    <property type="entry name" value="UDP-Glycosyltransferase/glycogen phosphorylase"/>
    <property type="match status" value="1"/>
</dbReference>
<sequence>MNILHLSAVKNWGGGEKHLENLCRELAILNPSITNKLICNDKADYYRLSTIEQLEIIPAPLGFKLDPRYILRLIKTCKKHHIDLIHIHDSSALAIAVTANHLAELPPFIFSKKTSFPIRLKRLTLYKYNYYKIKRVLCVSETTKCIASKNVENSNILTCIYHGTSLKDKSGTTPFKLRKHLKLNNETVIVGNIAHHIWPKDLETFINVANELIHVQKKDMHFVQIGAFTAETPSLLNLIKKNKLESHISFLGSMENASNFIPQFDISVMTSKSEGVPQFIYESFYHGVPVISTNVGGIPEVITHRVNGLLAPAGDCRELAKHVLSLANNRQWREEFTVLSYKKLTKNFTSTLMAEKTYSEYKKVLNER</sequence>
<dbReference type="CDD" id="cd03801">
    <property type="entry name" value="GT4_PimA-like"/>
    <property type="match status" value="1"/>
</dbReference>
<dbReference type="PANTHER" id="PTHR12526:SF630">
    <property type="entry name" value="GLYCOSYLTRANSFERASE"/>
    <property type="match status" value="1"/>
</dbReference>
<name>A0ABU3D3P7_9FLAO</name>
<dbReference type="GO" id="GO:0016757">
    <property type="term" value="F:glycosyltransferase activity"/>
    <property type="evidence" value="ECO:0007669"/>
    <property type="project" value="UniProtKB-KW"/>
</dbReference>
<gene>
    <name evidence="2" type="ORF">RM539_05220</name>
</gene>
<dbReference type="Gene3D" id="3.40.50.2000">
    <property type="entry name" value="Glycogen Phosphorylase B"/>
    <property type="match status" value="2"/>
</dbReference>
<dbReference type="EMBL" id="JAVRHK010000003">
    <property type="protein sequence ID" value="MDT0675980.1"/>
    <property type="molecule type" value="Genomic_DNA"/>
</dbReference>
<dbReference type="PANTHER" id="PTHR12526">
    <property type="entry name" value="GLYCOSYLTRANSFERASE"/>
    <property type="match status" value="1"/>
</dbReference>
<dbReference type="EC" id="2.4.-.-" evidence="2"/>
<dbReference type="RefSeq" id="WP_311502376.1">
    <property type="nucleotide sequence ID" value="NZ_JAVRHK010000003.1"/>
</dbReference>
<evidence type="ECO:0000313" key="3">
    <source>
        <dbReference type="Proteomes" id="UP001262582"/>
    </source>
</evidence>
<dbReference type="Proteomes" id="UP001262582">
    <property type="component" value="Unassembled WGS sequence"/>
</dbReference>
<protein>
    <submittedName>
        <fullName evidence="2">Glycosyltransferase family 4 protein</fullName>
        <ecNumber evidence="2">2.4.-.-</ecNumber>
    </submittedName>
</protein>
<dbReference type="InterPro" id="IPR028098">
    <property type="entry name" value="Glyco_trans_4-like_N"/>
</dbReference>
<dbReference type="Pfam" id="PF13439">
    <property type="entry name" value="Glyco_transf_4"/>
    <property type="match status" value="1"/>
</dbReference>
<proteinExistence type="predicted"/>
<reference evidence="2 3" key="1">
    <citation type="submission" date="2023-09" db="EMBL/GenBank/DDBJ databases">
        <authorList>
            <person name="Rey-Velasco X."/>
        </authorList>
    </citation>
    <scope>NUCLEOTIDE SEQUENCE [LARGE SCALE GENOMIC DNA]</scope>
    <source>
        <strain evidence="2 3">F117</strain>
    </source>
</reference>
<accession>A0ABU3D3P7</accession>
<keyword evidence="2" id="KW-0808">Transferase</keyword>
<dbReference type="Pfam" id="PF13692">
    <property type="entry name" value="Glyco_trans_1_4"/>
    <property type="match status" value="1"/>
</dbReference>